<dbReference type="KEGG" id="moz:MoryE10_30610"/>
<sequence>MRGAFLWKYTAMKTKLPVVVAAVFLSGCADTPYYGYNGYNGYGGGPRPGLSNAVKGAGIGALGGAAIGAMSSENRTEGALVGAGVGAVVGGGAGYYMDRQEEQRRQAQSPWAPPPGY</sequence>
<evidence type="ECO:0000313" key="3">
    <source>
        <dbReference type="EMBL" id="BBL72455.1"/>
    </source>
</evidence>
<protein>
    <recommendedName>
        <fullName evidence="2">YMGG-like Gly-zipper domain-containing protein</fullName>
    </recommendedName>
</protein>
<accession>A0A8D4VQX3</accession>
<keyword evidence="1" id="KW-1133">Transmembrane helix</keyword>
<proteinExistence type="predicted"/>
<dbReference type="InterPro" id="IPR027367">
    <property type="entry name" value="Gly-zipper_YMGG"/>
</dbReference>
<evidence type="ECO:0000313" key="4">
    <source>
        <dbReference type="Proteomes" id="UP000824988"/>
    </source>
</evidence>
<dbReference type="AlphaFoldDB" id="A0A8D4VQX3"/>
<evidence type="ECO:0000259" key="2">
    <source>
        <dbReference type="Pfam" id="PF13441"/>
    </source>
</evidence>
<keyword evidence="1" id="KW-0812">Transmembrane</keyword>
<evidence type="ECO:0000256" key="1">
    <source>
        <dbReference type="SAM" id="Phobius"/>
    </source>
</evidence>
<gene>
    <name evidence="3" type="ORF">MoryE10_30610</name>
</gene>
<reference evidence="3" key="1">
    <citation type="submission" date="2019-06" db="EMBL/GenBank/DDBJ databases">
        <title>Complete genome sequence of Methylogaea oryzae strain JCM16910.</title>
        <authorList>
            <person name="Asakawa S."/>
        </authorList>
    </citation>
    <scope>NUCLEOTIDE SEQUENCE</scope>
    <source>
        <strain evidence="3">E10</strain>
    </source>
</reference>
<dbReference type="Pfam" id="PF13441">
    <property type="entry name" value="Gly-zipper_YMGG"/>
    <property type="match status" value="1"/>
</dbReference>
<dbReference type="Proteomes" id="UP000824988">
    <property type="component" value="Chromosome"/>
</dbReference>
<feature type="domain" description="YMGG-like Gly-zipper" evidence="2">
    <location>
        <begin position="51"/>
        <end position="96"/>
    </location>
</feature>
<keyword evidence="1" id="KW-0472">Membrane</keyword>
<organism evidence="3 4">
    <name type="scientific">Methylogaea oryzae</name>
    <dbReference type="NCBI Taxonomy" id="1295382"/>
    <lineage>
        <taxon>Bacteria</taxon>
        <taxon>Pseudomonadati</taxon>
        <taxon>Pseudomonadota</taxon>
        <taxon>Gammaproteobacteria</taxon>
        <taxon>Methylococcales</taxon>
        <taxon>Methylococcaceae</taxon>
        <taxon>Methylogaea</taxon>
    </lineage>
</organism>
<name>A0A8D4VQX3_9GAMM</name>
<dbReference type="EMBL" id="AP019782">
    <property type="protein sequence ID" value="BBL72455.1"/>
    <property type="molecule type" value="Genomic_DNA"/>
</dbReference>
<dbReference type="PROSITE" id="PS51257">
    <property type="entry name" value="PROKAR_LIPOPROTEIN"/>
    <property type="match status" value="1"/>
</dbReference>
<feature type="transmembrane region" description="Helical" evidence="1">
    <location>
        <begin position="79"/>
        <end position="97"/>
    </location>
</feature>
<keyword evidence="4" id="KW-1185">Reference proteome</keyword>